<sequence>MTGEWWMFLILSLMAITGAVLMLQLTKVIHMVLALVLTFVSIASLYFLLAAEFIAVVQLLIYSGAVTIIMLFGIMLTNRMEDQGKREYTWKKWGIFIGVLGFAIMVFTAIRSLDFGTAGTLAKDNTKEIGKALYSHWIIPFELASVLLLAALVGAVILAKKEDGEAKES</sequence>
<proteinExistence type="inferred from homology"/>
<dbReference type="Pfam" id="PF00499">
    <property type="entry name" value="Oxidored_q3"/>
    <property type="match status" value="1"/>
</dbReference>
<accession>A0A370GD14</accession>
<dbReference type="NCBIfam" id="NF005168">
    <property type="entry name" value="PRK06638.2-3"/>
    <property type="match status" value="1"/>
</dbReference>
<evidence type="ECO:0000256" key="2">
    <source>
        <dbReference type="RuleBase" id="RU004429"/>
    </source>
</evidence>
<dbReference type="EC" id="7.1.1.-" evidence="2"/>
<reference evidence="3 4" key="1">
    <citation type="submission" date="2018-07" db="EMBL/GenBank/DDBJ databases">
        <title>Genomic Encyclopedia of Type Strains, Phase IV (KMG-IV): sequencing the most valuable type-strain genomes for metagenomic binning, comparative biology and taxonomic classification.</title>
        <authorList>
            <person name="Goeker M."/>
        </authorList>
    </citation>
    <scope>NUCLEOTIDE SEQUENCE [LARGE SCALE GENOMIC DNA]</scope>
    <source>
        <strain evidence="3 4">DSM 25281</strain>
    </source>
</reference>
<gene>
    <name evidence="3" type="ORF">DFR59_10754</name>
</gene>
<dbReference type="GO" id="GO:0048038">
    <property type="term" value="F:quinone binding"/>
    <property type="evidence" value="ECO:0007669"/>
    <property type="project" value="UniProtKB-UniRule"/>
</dbReference>
<dbReference type="Proteomes" id="UP000255326">
    <property type="component" value="Unassembled WGS sequence"/>
</dbReference>
<feature type="transmembrane region" description="Helical" evidence="2">
    <location>
        <begin position="53"/>
        <end position="72"/>
    </location>
</feature>
<keyword evidence="2" id="KW-0472">Membrane</keyword>
<protein>
    <recommendedName>
        <fullName evidence="2">NADH-quinone oxidoreductase subunit J</fullName>
        <ecNumber evidence="2">7.1.1.-</ecNumber>
    </recommendedName>
</protein>
<name>A0A370GD14_9BACI</name>
<organism evidence="3 4">
    <name type="scientific">Falsibacillus pallidus</name>
    <dbReference type="NCBI Taxonomy" id="493781"/>
    <lineage>
        <taxon>Bacteria</taxon>
        <taxon>Bacillati</taxon>
        <taxon>Bacillota</taxon>
        <taxon>Bacilli</taxon>
        <taxon>Bacillales</taxon>
        <taxon>Bacillaceae</taxon>
        <taxon>Falsibacillus</taxon>
    </lineage>
</organism>
<feature type="transmembrane region" description="Helical" evidence="2">
    <location>
        <begin position="6"/>
        <end position="23"/>
    </location>
</feature>
<dbReference type="InterPro" id="IPR001457">
    <property type="entry name" value="NADH_UbQ/plastoQ_OxRdtase_su6"/>
</dbReference>
<keyword evidence="2" id="KW-0520">NAD</keyword>
<dbReference type="EMBL" id="QQAY01000007">
    <property type="protein sequence ID" value="RDI41601.1"/>
    <property type="molecule type" value="Genomic_DNA"/>
</dbReference>
<evidence type="ECO:0000313" key="4">
    <source>
        <dbReference type="Proteomes" id="UP000255326"/>
    </source>
</evidence>
<keyword evidence="2" id="KW-1003">Cell membrane</keyword>
<comment type="function">
    <text evidence="2">NDH-1 shuttles electrons from NADH, via FMN and iron-sulfur (Fe-S) centers, to quinones in the respiratory chain. Couples the redox reaction to proton translocation (for every two electrons transferred, four hydrogen ions are translocated across the cytoplasmic membrane), and thus conserves the redox energy in a proton gradient.</text>
</comment>
<feature type="transmembrane region" description="Helical" evidence="2">
    <location>
        <begin position="133"/>
        <end position="159"/>
    </location>
</feature>
<dbReference type="GO" id="GO:0005886">
    <property type="term" value="C:plasma membrane"/>
    <property type="evidence" value="ECO:0007669"/>
    <property type="project" value="UniProtKB-SubCell"/>
</dbReference>
<keyword evidence="4" id="KW-1185">Reference proteome</keyword>
<dbReference type="AlphaFoldDB" id="A0A370GD14"/>
<evidence type="ECO:0000313" key="3">
    <source>
        <dbReference type="EMBL" id="RDI41601.1"/>
    </source>
</evidence>
<feature type="transmembrane region" description="Helical" evidence="2">
    <location>
        <begin position="93"/>
        <end position="113"/>
    </location>
</feature>
<keyword evidence="2" id="KW-0874">Quinone</keyword>
<dbReference type="RefSeq" id="WP_114745938.1">
    <property type="nucleotide sequence ID" value="NZ_QQAY01000007.1"/>
</dbReference>
<keyword evidence="2" id="KW-1133">Transmembrane helix</keyword>
<dbReference type="OrthoDB" id="9814997at2"/>
<comment type="caution">
    <text evidence="3">The sequence shown here is derived from an EMBL/GenBank/DDBJ whole genome shotgun (WGS) entry which is preliminary data.</text>
</comment>
<comment type="catalytic activity">
    <reaction evidence="2">
        <text>a quinone + NADH + 5 H(+)(in) = a quinol + NAD(+) + 4 H(+)(out)</text>
        <dbReference type="Rhea" id="RHEA:57888"/>
        <dbReference type="ChEBI" id="CHEBI:15378"/>
        <dbReference type="ChEBI" id="CHEBI:24646"/>
        <dbReference type="ChEBI" id="CHEBI:57540"/>
        <dbReference type="ChEBI" id="CHEBI:57945"/>
        <dbReference type="ChEBI" id="CHEBI:132124"/>
    </reaction>
</comment>
<dbReference type="PANTHER" id="PTHR33269">
    <property type="entry name" value="NADH-UBIQUINONE OXIDOREDUCTASE CHAIN 6"/>
    <property type="match status" value="1"/>
</dbReference>
<dbReference type="InterPro" id="IPR042106">
    <property type="entry name" value="Nuo/plastoQ_OxRdtase_6_NuoJ"/>
</dbReference>
<comment type="similarity">
    <text evidence="1 2">Belongs to the complex I subunit 6 family.</text>
</comment>
<dbReference type="GO" id="GO:0008137">
    <property type="term" value="F:NADH dehydrogenase (ubiquinone) activity"/>
    <property type="evidence" value="ECO:0007669"/>
    <property type="project" value="UniProtKB-UniRule"/>
</dbReference>
<dbReference type="PANTHER" id="PTHR33269:SF17">
    <property type="entry name" value="NADH-UBIQUINONE OXIDOREDUCTASE CHAIN 6"/>
    <property type="match status" value="1"/>
</dbReference>
<comment type="subcellular location">
    <subcellularLocation>
        <location evidence="2">Cell membrane</location>
        <topology evidence="2">Multi-pass membrane protein</topology>
    </subcellularLocation>
</comment>
<feature type="transmembrane region" description="Helical" evidence="2">
    <location>
        <begin position="28"/>
        <end position="47"/>
    </location>
</feature>
<keyword evidence="2" id="KW-0812">Transmembrane</keyword>
<evidence type="ECO:0000256" key="1">
    <source>
        <dbReference type="ARBA" id="ARBA00005698"/>
    </source>
</evidence>
<dbReference type="Gene3D" id="1.20.120.1200">
    <property type="entry name" value="NADH-ubiquinone/plastoquinone oxidoreductase chain 6, subunit NuoJ"/>
    <property type="match status" value="1"/>
</dbReference>